<gene>
    <name evidence="1" type="ORF">Scep_010826</name>
</gene>
<dbReference type="AlphaFoldDB" id="A0AAP0PHE8"/>
<comment type="caution">
    <text evidence="1">The sequence shown here is derived from an EMBL/GenBank/DDBJ whole genome shotgun (WGS) entry which is preliminary data.</text>
</comment>
<protein>
    <submittedName>
        <fullName evidence="1">Uncharacterized protein</fullName>
    </submittedName>
</protein>
<reference evidence="1 2" key="1">
    <citation type="submission" date="2024-01" db="EMBL/GenBank/DDBJ databases">
        <title>Genome assemblies of Stephania.</title>
        <authorList>
            <person name="Yang L."/>
        </authorList>
    </citation>
    <scope>NUCLEOTIDE SEQUENCE [LARGE SCALE GENOMIC DNA]</scope>
    <source>
        <strain evidence="1">JXDWG</strain>
        <tissue evidence="1">Leaf</tissue>
    </source>
</reference>
<organism evidence="1 2">
    <name type="scientific">Stephania cephalantha</name>
    <dbReference type="NCBI Taxonomy" id="152367"/>
    <lineage>
        <taxon>Eukaryota</taxon>
        <taxon>Viridiplantae</taxon>
        <taxon>Streptophyta</taxon>
        <taxon>Embryophyta</taxon>
        <taxon>Tracheophyta</taxon>
        <taxon>Spermatophyta</taxon>
        <taxon>Magnoliopsida</taxon>
        <taxon>Ranunculales</taxon>
        <taxon>Menispermaceae</taxon>
        <taxon>Menispermoideae</taxon>
        <taxon>Cissampelideae</taxon>
        <taxon>Stephania</taxon>
    </lineage>
</organism>
<dbReference type="EMBL" id="JBBNAG010000004">
    <property type="protein sequence ID" value="KAK9141145.1"/>
    <property type="molecule type" value="Genomic_DNA"/>
</dbReference>
<name>A0AAP0PHE8_9MAGN</name>
<accession>A0AAP0PHE8</accession>
<proteinExistence type="predicted"/>
<evidence type="ECO:0000313" key="1">
    <source>
        <dbReference type="EMBL" id="KAK9141145.1"/>
    </source>
</evidence>
<dbReference type="Proteomes" id="UP001419268">
    <property type="component" value="Unassembled WGS sequence"/>
</dbReference>
<keyword evidence="2" id="KW-1185">Reference proteome</keyword>
<sequence>MRDAKRALAGFMDPQLGRQLTVIDLKTMESTLAIVFPCEAKASKDRPTIDMVVCQPKSMNLAFVIDSRVNESHSQLSEDVIKDINNGFVKEEREQNNSWYNYHHHQMTYIKGANSIARDTIEGKGESKDFKDLRLTEKIILAQILSHGTWPLQPTRE</sequence>
<evidence type="ECO:0000313" key="2">
    <source>
        <dbReference type="Proteomes" id="UP001419268"/>
    </source>
</evidence>